<feature type="chain" id="PRO_5030796479" evidence="2">
    <location>
        <begin position="16"/>
        <end position="197"/>
    </location>
</feature>
<evidence type="ECO:0000259" key="3">
    <source>
        <dbReference type="Pfam" id="PF07715"/>
    </source>
</evidence>
<feature type="signal peptide" evidence="2">
    <location>
        <begin position="1"/>
        <end position="15"/>
    </location>
</feature>
<name>A0A7X2ZX84_9FLAO</name>
<accession>A0A7X2ZX84</accession>
<dbReference type="FunFam" id="2.60.40.1120:FF:000003">
    <property type="entry name" value="Outer membrane protein Omp121"/>
    <property type="match status" value="1"/>
</dbReference>
<keyword evidence="1" id="KW-0472">Membrane</keyword>
<dbReference type="InterPro" id="IPR037066">
    <property type="entry name" value="Plug_dom_sf"/>
</dbReference>
<feature type="domain" description="TonB-dependent receptor plug" evidence="3">
    <location>
        <begin position="106"/>
        <end position="197"/>
    </location>
</feature>
<keyword evidence="2" id="KW-0732">Signal</keyword>
<keyword evidence="1" id="KW-0812">Transmembrane</keyword>
<dbReference type="Gene3D" id="2.60.40.1120">
    <property type="entry name" value="Carboxypeptidase-like, regulatory domain"/>
    <property type="match status" value="1"/>
</dbReference>
<dbReference type="PROSITE" id="PS52016">
    <property type="entry name" value="TONB_DEPENDENT_REC_3"/>
    <property type="match status" value="1"/>
</dbReference>
<dbReference type="InterPro" id="IPR008969">
    <property type="entry name" value="CarboxyPept-like_regulatory"/>
</dbReference>
<evidence type="ECO:0000313" key="5">
    <source>
        <dbReference type="Proteomes" id="UP000540519"/>
    </source>
</evidence>
<protein>
    <submittedName>
        <fullName evidence="4">SusC/RagA family TonB-linked outer membrane protein</fullName>
    </submittedName>
</protein>
<dbReference type="SUPFAM" id="SSF56935">
    <property type="entry name" value="Porins"/>
    <property type="match status" value="1"/>
</dbReference>
<reference evidence="4 5" key="1">
    <citation type="journal article" date="2019" name="Mar. Drugs">
        <title>Comparative Genomics and CAZyme Genome Repertoires of Marine Zobellia amurskyensis KMM 3526(T) and Zobellia laminariae KMM 3676(T).</title>
        <authorList>
            <person name="Chernysheva N."/>
            <person name="Bystritskaya E."/>
            <person name="Stenkova A."/>
            <person name="Golovkin I."/>
            <person name="Nedashkovskaya O."/>
            <person name="Isaeva M."/>
        </authorList>
    </citation>
    <scope>NUCLEOTIDE SEQUENCE [LARGE SCALE GENOMIC DNA]</scope>
    <source>
        <strain evidence="4 5">KMM 3526</strain>
    </source>
</reference>
<dbReference type="SUPFAM" id="SSF49464">
    <property type="entry name" value="Carboxypeptidase regulatory domain-like"/>
    <property type="match status" value="1"/>
</dbReference>
<dbReference type="Proteomes" id="UP000540519">
    <property type="component" value="Unassembled WGS sequence"/>
</dbReference>
<proteinExistence type="inferred from homology"/>
<dbReference type="InterPro" id="IPR012910">
    <property type="entry name" value="Plug_dom"/>
</dbReference>
<keyword evidence="1" id="KW-1134">Transmembrane beta strand</keyword>
<evidence type="ECO:0000313" key="4">
    <source>
        <dbReference type="EMBL" id="MUH38072.1"/>
    </source>
</evidence>
<keyword evidence="5" id="KW-1185">Reference proteome</keyword>
<evidence type="ECO:0000256" key="1">
    <source>
        <dbReference type="PROSITE-ProRule" id="PRU01360"/>
    </source>
</evidence>
<sequence>MFFLVLLCAPFFALAQLNVTGTVIDDLGLPLPGASIVLKGTTNGVTTDFDGKFSIQANEGDVLVFSYIGLKNKEVIVTSEVVNVAMESDISQLDEVVIIGYGTTTKKDATGAVQLLTADDLNKGAITTADQMITGKSAGVRVVSNGGDPDAEINIRIRGGSSLNANNSPLIVIDGVPLSNQNPAGQANPLTLINPND</sequence>
<comment type="similarity">
    <text evidence="1">Belongs to the TonB-dependent receptor family.</text>
</comment>
<dbReference type="AlphaFoldDB" id="A0A7X2ZX84"/>
<gene>
    <name evidence="4" type="ORF">D9O36_19635</name>
</gene>
<dbReference type="Gene3D" id="2.170.130.10">
    <property type="entry name" value="TonB-dependent receptor, plug domain"/>
    <property type="match status" value="1"/>
</dbReference>
<dbReference type="EMBL" id="RCNR01000064">
    <property type="protein sequence ID" value="MUH38072.1"/>
    <property type="molecule type" value="Genomic_DNA"/>
</dbReference>
<comment type="caution">
    <text evidence="4">The sequence shown here is derived from an EMBL/GenBank/DDBJ whole genome shotgun (WGS) entry which is preliminary data.</text>
</comment>
<comment type="subcellular location">
    <subcellularLocation>
        <location evidence="1">Cell outer membrane</location>
        <topology evidence="1">Multi-pass membrane protein</topology>
    </subcellularLocation>
</comment>
<dbReference type="GO" id="GO:0009279">
    <property type="term" value="C:cell outer membrane"/>
    <property type="evidence" value="ECO:0007669"/>
    <property type="project" value="UniProtKB-SubCell"/>
</dbReference>
<dbReference type="Pfam" id="PF07715">
    <property type="entry name" value="Plug"/>
    <property type="match status" value="1"/>
</dbReference>
<dbReference type="InterPro" id="IPR039426">
    <property type="entry name" value="TonB-dep_rcpt-like"/>
</dbReference>
<organism evidence="4 5">
    <name type="scientific">Zobellia amurskyensis</name>
    <dbReference type="NCBI Taxonomy" id="248905"/>
    <lineage>
        <taxon>Bacteria</taxon>
        <taxon>Pseudomonadati</taxon>
        <taxon>Bacteroidota</taxon>
        <taxon>Flavobacteriia</taxon>
        <taxon>Flavobacteriales</taxon>
        <taxon>Flavobacteriaceae</taxon>
        <taxon>Zobellia</taxon>
    </lineage>
</organism>
<evidence type="ECO:0000256" key="2">
    <source>
        <dbReference type="SAM" id="SignalP"/>
    </source>
</evidence>
<keyword evidence="1" id="KW-0998">Cell outer membrane</keyword>
<keyword evidence="1" id="KW-0813">Transport</keyword>
<dbReference type="Pfam" id="PF13715">
    <property type="entry name" value="CarbopepD_reg_2"/>
    <property type="match status" value="1"/>
</dbReference>
<feature type="non-terminal residue" evidence="4">
    <location>
        <position position="197"/>
    </location>
</feature>